<evidence type="ECO:0000313" key="1">
    <source>
        <dbReference type="EMBL" id="QHM73638.1"/>
    </source>
</evidence>
<dbReference type="AlphaFoldDB" id="A0A6P1Q6Q3"/>
<dbReference type="EMBL" id="CP028271">
    <property type="protein sequence ID" value="QHM73638.1"/>
    <property type="molecule type" value="Genomic_DNA"/>
</dbReference>
<dbReference type="KEGG" id="mint:C7M51_03992"/>
<name>A0A6P1Q6Q3_9GAMM</name>
<reference evidence="1 2" key="1">
    <citation type="submission" date="2018-03" db="EMBL/GenBank/DDBJ databases">
        <title>Pantoea intestinalis SRCM103226 isolated form the mealworm.</title>
        <authorList>
            <person name="Jeong D.-Y."/>
            <person name="Kim J.W."/>
        </authorList>
    </citation>
    <scope>NUCLEOTIDE SEQUENCE [LARGE SCALE GENOMIC DNA]</scope>
    <source>
        <strain evidence="1 2">SRCM103226</strain>
    </source>
</reference>
<keyword evidence="2" id="KW-1185">Reference proteome</keyword>
<accession>A0A6P1Q6Q3</accession>
<sequence>MPESSGVIMLDSLRSNSEKFILILRLRTQTAGKVDEKDAMTYRPDNDRNRMLKY</sequence>
<organism evidence="1 2">
    <name type="scientific">Mixta intestinalis</name>
    <dbReference type="NCBI Taxonomy" id="1615494"/>
    <lineage>
        <taxon>Bacteria</taxon>
        <taxon>Pseudomonadati</taxon>
        <taxon>Pseudomonadota</taxon>
        <taxon>Gammaproteobacteria</taxon>
        <taxon>Enterobacterales</taxon>
        <taxon>Erwiniaceae</taxon>
        <taxon>Mixta</taxon>
    </lineage>
</organism>
<dbReference type="Proteomes" id="UP000464053">
    <property type="component" value="Chromosome"/>
</dbReference>
<protein>
    <submittedName>
        <fullName evidence="1">Uncharacterized protein</fullName>
    </submittedName>
</protein>
<evidence type="ECO:0000313" key="2">
    <source>
        <dbReference type="Proteomes" id="UP000464053"/>
    </source>
</evidence>
<gene>
    <name evidence="1" type="ORF">C7M51_03992</name>
</gene>
<proteinExistence type="predicted"/>